<feature type="compositionally biased region" description="Low complexity" evidence="2">
    <location>
        <begin position="494"/>
        <end position="513"/>
    </location>
</feature>
<organism evidence="3 4">
    <name type="scientific">Dermatophagoides pteronyssinus</name>
    <name type="common">European house dust mite</name>
    <dbReference type="NCBI Taxonomy" id="6956"/>
    <lineage>
        <taxon>Eukaryota</taxon>
        <taxon>Metazoa</taxon>
        <taxon>Ecdysozoa</taxon>
        <taxon>Arthropoda</taxon>
        <taxon>Chelicerata</taxon>
        <taxon>Arachnida</taxon>
        <taxon>Acari</taxon>
        <taxon>Acariformes</taxon>
        <taxon>Sarcoptiformes</taxon>
        <taxon>Astigmata</taxon>
        <taxon>Psoroptidia</taxon>
        <taxon>Analgoidea</taxon>
        <taxon>Pyroglyphidae</taxon>
        <taxon>Dermatophagoidinae</taxon>
        <taxon>Dermatophagoides</taxon>
    </lineage>
</organism>
<feature type="coiled-coil region" evidence="1">
    <location>
        <begin position="266"/>
        <end position="387"/>
    </location>
</feature>
<reference evidence="4" key="1">
    <citation type="submission" date="2025-08" db="UniProtKB">
        <authorList>
            <consortium name="RefSeq"/>
        </authorList>
    </citation>
    <scope>IDENTIFICATION</scope>
    <source>
        <strain evidence="4">Airmid</strain>
    </source>
</reference>
<keyword evidence="1" id="KW-0175">Coiled coil</keyword>
<dbReference type="GO" id="GO:0031267">
    <property type="term" value="F:small GTPase binding"/>
    <property type="evidence" value="ECO:0007669"/>
    <property type="project" value="TreeGrafter"/>
</dbReference>
<dbReference type="GeneID" id="113794605"/>
<proteinExistence type="predicted"/>
<protein>
    <submittedName>
        <fullName evidence="4">Coiled-coil domain-containing protein 186-like</fullName>
    </submittedName>
</protein>
<dbReference type="OMA" id="KYGNGVM"/>
<evidence type="ECO:0000313" key="3">
    <source>
        <dbReference type="Proteomes" id="UP000515146"/>
    </source>
</evidence>
<dbReference type="PANTHER" id="PTHR18911">
    <property type="entry name" value="CTCL TUMOR ANTIGEN HD-CL-01"/>
    <property type="match status" value="1"/>
</dbReference>
<accession>A0A6P6Y6A2</accession>
<dbReference type="KEGG" id="dpte:113794605"/>
<feature type="region of interest" description="Disordered" evidence="2">
    <location>
        <begin position="471"/>
        <end position="555"/>
    </location>
</feature>
<dbReference type="GO" id="GO:0005802">
    <property type="term" value="C:trans-Golgi network"/>
    <property type="evidence" value="ECO:0007669"/>
    <property type="project" value="TreeGrafter"/>
</dbReference>
<keyword evidence="3" id="KW-1185">Reference proteome</keyword>
<feature type="region of interest" description="Disordered" evidence="2">
    <location>
        <begin position="1"/>
        <end position="42"/>
    </location>
</feature>
<evidence type="ECO:0000256" key="1">
    <source>
        <dbReference type="SAM" id="Coils"/>
    </source>
</evidence>
<feature type="compositionally biased region" description="Low complexity" evidence="2">
    <location>
        <begin position="522"/>
        <end position="555"/>
    </location>
</feature>
<feature type="coiled-coil region" evidence="1">
    <location>
        <begin position="51"/>
        <end position="197"/>
    </location>
</feature>
<gene>
    <name evidence="4" type="primary">LOC113794605</name>
</gene>
<name>A0A6P6Y6A2_DERPT</name>
<dbReference type="InterPro" id="IPR038830">
    <property type="entry name" value="CCDC186"/>
</dbReference>
<dbReference type="InParanoid" id="A0A6P6Y6A2"/>
<dbReference type="AlphaFoldDB" id="A0A6P6Y6A2"/>
<dbReference type="Proteomes" id="UP000515146">
    <property type="component" value="Unplaced"/>
</dbReference>
<dbReference type="OrthoDB" id="5583482at2759"/>
<dbReference type="PANTHER" id="PTHR18911:SF5">
    <property type="entry name" value="COILED-COIL DOMAIN-CONTAINING PROTEIN 186"/>
    <property type="match status" value="1"/>
</dbReference>
<sequence>MMMSNQSANDDDCPTLNDVNEILNDSSSNEPPPKDQKSSMNAPELLLAEKVEKLSIDNNQLKHNNEELLNKINEFERTVQNFRQKSLTTNRQIEQLKSELQSMVIKYATSEKDVLDLKKRSDDLERKYRDQLKERDQLQSKLKELNQDKKQLMQSLERQILESASLRNRNEILVNKLEQAQVQQQRLQLSFDDINNKYQSSSLQLKEIESALQTLNLVDNDDDDNVDGGDHQSSPDDNGLNNDDEPETKKQPNKWIDVYLKCTKSNHKLNEKIIELEKQIADYRLEIEQLNEKLTKSFDQLENHQKNIDLIESLKQELIKQQMVIEDLKGKFDQVSEMNHELLNEINSSKHKESELLEYTERLTAKMVTLQCEHNCFQEKNRQLQSESEQYHCDYDRIVTERNELQHRLQSIIDQQSTQIEQLDAQIESKNKNAEMLNKQIEELENNINIMKRKHILNLKELNKEIQQLRRNQQQLKEPKMLDAPSTSNKMMMSETNSSSLSSRTNSLNSLNEMIDSRQQPNNNDNDTNSNSDRLSIDTSQSSSSTTTTTTTTTTNTELTSLNDIDRNTLIERILRLQRQLIKRNEKIDFLEEHNGQLIDEMKKKSKLLQYYILKEETGALATESMDKNKAYISKRGGGIMSSLYNSSLTDDTMTLERSLEINNKLHAILEDTLLKNMTLKENLNTLALEIDRLTKLQQHQQQ</sequence>
<evidence type="ECO:0000313" key="4">
    <source>
        <dbReference type="RefSeq" id="XP_027200526.1"/>
    </source>
</evidence>
<evidence type="ECO:0000256" key="2">
    <source>
        <dbReference type="SAM" id="MobiDB-lite"/>
    </source>
</evidence>
<feature type="region of interest" description="Disordered" evidence="2">
    <location>
        <begin position="218"/>
        <end position="252"/>
    </location>
</feature>
<dbReference type="GO" id="GO:0099518">
    <property type="term" value="P:vesicle cytoskeletal trafficking"/>
    <property type="evidence" value="ECO:0007669"/>
    <property type="project" value="TreeGrafter"/>
</dbReference>
<dbReference type="RefSeq" id="XP_027200526.1">
    <property type="nucleotide sequence ID" value="XM_027344725.1"/>
</dbReference>